<proteinExistence type="predicted"/>
<evidence type="ECO:0000313" key="2">
    <source>
        <dbReference type="Proteomes" id="UP001141552"/>
    </source>
</evidence>
<sequence length="101" mass="11234">MLRAHCSLEDNTACAIRQSGAPLHRTKFENTVSAFETLPQKGDLSEKELLKILGNSMEFIKSADNALKEKSNDPQNLSDMAEEARRLADCDYENGTSWGTE</sequence>
<dbReference type="EMBL" id="JAKUCV010001033">
    <property type="protein sequence ID" value="KAJ4847972.1"/>
    <property type="molecule type" value="Genomic_DNA"/>
</dbReference>
<dbReference type="Proteomes" id="UP001141552">
    <property type="component" value="Unassembled WGS sequence"/>
</dbReference>
<protein>
    <submittedName>
        <fullName evidence="1">Uncharacterized protein</fullName>
    </submittedName>
</protein>
<gene>
    <name evidence="1" type="ORF">Tsubulata_041216</name>
</gene>
<dbReference type="OrthoDB" id="10265867at2759"/>
<keyword evidence="2" id="KW-1185">Reference proteome</keyword>
<accession>A0A9Q0GFN7</accession>
<organism evidence="1 2">
    <name type="scientific">Turnera subulata</name>
    <dbReference type="NCBI Taxonomy" id="218843"/>
    <lineage>
        <taxon>Eukaryota</taxon>
        <taxon>Viridiplantae</taxon>
        <taxon>Streptophyta</taxon>
        <taxon>Embryophyta</taxon>
        <taxon>Tracheophyta</taxon>
        <taxon>Spermatophyta</taxon>
        <taxon>Magnoliopsida</taxon>
        <taxon>eudicotyledons</taxon>
        <taxon>Gunneridae</taxon>
        <taxon>Pentapetalae</taxon>
        <taxon>rosids</taxon>
        <taxon>fabids</taxon>
        <taxon>Malpighiales</taxon>
        <taxon>Passifloraceae</taxon>
        <taxon>Turnera</taxon>
    </lineage>
</organism>
<dbReference type="AlphaFoldDB" id="A0A9Q0GFN7"/>
<comment type="caution">
    <text evidence="1">The sequence shown here is derived from an EMBL/GenBank/DDBJ whole genome shotgun (WGS) entry which is preliminary data.</text>
</comment>
<feature type="non-terminal residue" evidence="1">
    <location>
        <position position="1"/>
    </location>
</feature>
<reference evidence="1" key="2">
    <citation type="journal article" date="2023" name="Plants (Basel)">
        <title>Annotation of the Turnera subulata (Passifloraceae) Draft Genome Reveals the S-Locus Evolved after the Divergence of Turneroideae from Passifloroideae in a Stepwise Manner.</title>
        <authorList>
            <person name="Henning P.M."/>
            <person name="Roalson E.H."/>
            <person name="Mir W."/>
            <person name="McCubbin A.G."/>
            <person name="Shore J.S."/>
        </authorList>
    </citation>
    <scope>NUCLEOTIDE SEQUENCE</scope>
    <source>
        <strain evidence="1">F60SS</strain>
    </source>
</reference>
<name>A0A9Q0GFN7_9ROSI</name>
<reference evidence="1" key="1">
    <citation type="submission" date="2022-02" db="EMBL/GenBank/DDBJ databases">
        <authorList>
            <person name="Henning P.M."/>
            <person name="McCubbin A.G."/>
            <person name="Shore J.S."/>
        </authorList>
    </citation>
    <scope>NUCLEOTIDE SEQUENCE</scope>
    <source>
        <strain evidence="1">F60SS</strain>
        <tissue evidence="1">Leaves</tissue>
    </source>
</reference>
<evidence type="ECO:0000313" key="1">
    <source>
        <dbReference type="EMBL" id="KAJ4847972.1"/>
    </source>
</evidence>